<organism evidence="7 8">
    <name type="scientific">Streptacidiphilus fuscans</name>
    <dbReference type="NCBI Taxonomy" id="2789292"/>
    <lineage>
        <taxon>Bacteria</taxon>
        <taxon>Bacillati</taxon>
        <taxon>Actinomycetota</taxon>
        <taxon>Actinomycetes</taxon>
        <taxon>Kitasatosporales</taxon>
        <taxon>Streptomycetaceae</taxon>
        <taxon>Streptacidiphilus</taxon>
    </lineage>
</organism>
<evidence type="ECO:0000256" key="3">
    <source>
        <dbReference type="ARBA" id="ARBA00022801"/>
    </source>
</evidence>
<dbReference type="SUPFAM" id="SSF54001">
    <property type="entry name" value="Cysteine proteinases"/>
    <property type="match status" value="1"/>
</dbReference>
<comment type="similarity">
    <text evidence="1">Belongs to the peptidase C40 family.</text>
</comment>
<keyword evidence="8" id="KW-1185">Reference proteome</keyword>
<dbReference type="Proteomes" id="UP000657385">
    <property type="component" value="Unassembled WGS sequence"/>
</dbReference>
<accession>A0A931FFT8</accession>
<dbReference type="PROSITE" id="PS51935">
    <property type="entry name" value="NLPC_P60"/>
    <property type="match status" value="1"/>
</dbReference>
<evidence type="ECO:0000256" key="1">
    <source>
        <dbReference type="ARBA" id="ARBA00007074"/>
    </source>
</evidence>
<protein>
    <submittedName>
        <fullName evidence="7">C40 family peptidase</fullName>
    </submittedName>
</protein>
<dbReference type="RefSeq" id="WP_196197135.1">
    <property type="nucleotide sequence ID" value="NZ_JADPRT010000014.1"/>
</dbReference>
<evidence type="ECO:0000256" key="4">
    <source>
        <dbReference type="ARBA" id="ARBA00022807"/>
    </source>
</evidence>
<evidence type="ECO:0000256" key="2">
    <source>
        <dbReference type="ARBA" id="ARBA00022670"/>
    </source>
</evidence>
<keyword evidence="3" id="KW-0378">Hydrolase</keyword>
<keyword evidence="4" id="KW-0788">Thiol protease</keyword>
<dbReference type="AlphaFoldDB" id="A0A931FFT8"/>
<dbReference type="GO" id="GO:0008234">
    <property type="term" value="F:cysteine-type peptidase activity"/>
    <property type="evidence" value="ECO:0007669"/>
    <property type="project" value="UniProtKB-KW"/>
</dbReference>
<evidence type="ECO:0000313" key="8">
    <source>
        <dbReference type="Proteomes" id="UP000657385"/>
    </source>
</evidence>
<keyword evidence="2" id="KW-0645">Protease</keyword>
<dbReference type="PROSITE" id="PS51318">
    <property type="entry name" value="TAT"/>
    <property type="match status" value="1"/>
</dbReference>
<feature type="domain" description="NlpC/P60" evidence="6">
    <location>
        <begin position="200"/>
        <end position="366"/>
    </location>
</feature>
<dbReference type="Gene3D" id="3.90.1720.10">
    <property type="entry name" value="endopeptidase domain like (from Nostoc punctiforme)"/>
    <property type="match status" value="1"/>
</dbReference>
<sequence>MSPSSSSSSTPSRPSRRALLAGAAGLVLAGTAGALGYELHNRGGTGSTSLGVGGDAASAKGSGPVTESGGYRFQRQSSPGRTVALDGSGNQLAVFTDGARTVVLRGASRTFSEPRTTSATVTTEAWVRLLPSEWKQGEEKSAWFGQWFPKTLNDTSPDLFATAFEYSSAGAPDKFNAQGVRFAGTAHFGPRNPKVNGPLDFAYHAEQSDFYDYLGTSWTFPDGTQVQPEKARFGDVDCSGFQRLLWGYRMGVPMHNTDTAGVGLPRRAFAIAAYGPGVLLIPNTGTQATDLSVLQPGDLVFFGILKGQPDVIDHCGFYMGPDSNGRPRFYSSRSAANGPTMGDMAGHALLDGTDFYARGFRAARRI</sequence>
<dbReference type="GO" id="GO:0006508">
    <property type="term" value="P:proteolysis"/>
    <property type="evidence" value="ECO:0007669"/>
    <property type="project" value="UniProtKB-KW"/>
</dbReference>
<dbReference type="EMBL" id="JADPRT010000014">
    <property type="protein sequence ID" value="MBF9071958.1"/>
    <property type="molecule type" value="Genomic_DNA"/>
</dbReference>
<gene>
    <name evidence="7" type="ORF">I2501_28435</name>
</gene>
<evidence type="ECO:0000256" key="5">
    <source>
        <dbReference type="SAM" id="MobiDB-lite"/>
    </source>
</evidence>
<dbReference type="InterPro" id="IPR038765">
    <property type="entry name" value="Papain-like_cys_pep_sf"/>
</dbReference>
<dbReference type="InterPro" id="IPR000064">
    <property type="entry name" value="NLP_P60_dom"/>
</dbReference>
<name>A0A931FFT8_9ACTN</name>
<reference evidence="7" key="1">
    <citation type="submission" date="2020-11" db="EMBL/GenBank/DDBJ databases">
        <title>Isolation and identification of active actinomycetes.</title>
        <authorList>
            <person name="Yu B."/>
        </authorList>
    </citation>
    <scope>NUCLEOTIDE SEQUENCE</scope>
    <source>
        <strain evidence="7">NEAU-YB345</strain>
    </source>
</reference>
<evidence type="ECO:0000259" key="6">
    <source>
        <dbReference type="PROSITE" id="PS51935"/>
    </source>
</evidence>
<dbReference type="InterPro" id="IPR006311">
    <property type="entry name" value="TAT_signal"/>
</dbReference>
<feature type="region of interest" description="Disordered" evidence="5">
    <location>
        <begin position="50"/>
        <end position="81"/>
    </location>
</feature>
<proteinExistence type="inferred from homology"/>
<evidence type="ECO:0000313" key="7">
    <source>
        <dbReference type="EMBL" id="MBF9071958.1"/>
    </source>
</evidence>
<comment type="caution">
    <text evidence="7">The sequence shown here is derived from an EMBL/GenBank/DDBJ whole genome shotgun (WGS) entry which is preliminary data.</text>
</comment>